<feature type="transmembrane region" description="Helical" evidence="1">
    <location>
        <begin position="96"/>
        <end position="121"/>
    </location>
</feature>
<reference evidence="2" key="2">
    <citation type="journal article" date="2021" name="Microbiome">
        <title>Successional dynamics and alternative stable states in a saline activated sludge microbial community over 9 years.</title>
        <authorList>
            <person name="Wang Y."/>
            <person name="Ye J."/>
            <person name="Ju F."/>
            <person name="Liu L."/>
            <person name="Boyd J.A."/>
            <person name="Deng Y."/>
            <person name="Parks D.H."/>
            <person name="Jiang X."/>
            <person name="Yin X."/>
            <person name="Woodcroft B.J."/>
            <person name="Tyson G.W."/>
            <person name="Hugenholtz P."/>
            <person name="Polz M.F."/>
            <person name="Zhang T."/>
        </authorList>
    </citation>
    <scope>NUCLEOTIDE SEQUENCE</scope>
    <source>
        <strain evidence="2">HKST-UBA16</strain>
    </source>
</reference>
<dbReference type="AlphaFoldDB" id="A0A955I2F5"/>
<dbReference type="SUPFAM" id="SSF53756">
    <property type="entry name" value="UDP-Glycosyltransferase/glycogen phosphorylase"/>
    <property type="match status" value="1"/>
</dbReference>
<gene>
    <name evidence="2" type="ORF">KC622_03490</name>
</gene>
<dbReference type="EC" id="2.4.-.-" evidence="2"/>
<evidence type="ECO:0000313" key="2">
    <source>
        <dbReference type="EMBL" id="MCA9375368.1"/>
    </source>
</evidence>
<feature type="non-terminal residue" evidence="2">
    <location>
        <position position="1"/>
    </location>
</feature>
<name>A0A955I2F5_9BACT</name>
<keyword evidence="2" id="KW-0808">Transferase</keyword>
<evidence type="ECO:0000313" key="3">
    <source>
        <dbReference type="Proteomes" id="UP000748332"/>
    </source>
</evidence>
<sequence>MEQEMNKQQILVISSYPPKEKLVDEKVGGVAYYLKNFVDQIESIRFTILSEKFKTVPNAEFNDTKGNKIIPTWDKNAILSIFATLKQIKRQKYHSVVVNYDFGVFGGTKSAAIFPFFLILLRLKHNKITIIQHSALQDLTKMAGHLQMSETDFRLKIYGIGIKLNFVLFLILCNKILLLEEEFKERLLKLPFAKASKISVVQHPIYNPQPSTKLDLTPPAQIKRGKFNILFFGFLTWYKGADWIVRATIEPDWPEEVNLIMAGGKTINLDNDDYYESLLKLISKSQFTQHTGFVSDESIGRYFTNADIIVLPYRVLMASSGPLAWAIAYKKPFLISDKLLAYTKAKDMQKGMEKLGINPTDFSFTTKDFKSLVDKILELKNNPNKLAKLSELSHYLNKTRNLKFLANEFGKELLK</sequence>
<evidence type="ECO:0000256" key="1">
    <source>
        <dbReference type="SAM" id="Phobius"/>
    </source>
</evidence>
<keyword evidence="1" id="KW-0812">Transmembrane</keyword>
<proteinExistence type="predicted"/>
<dbReference type="GO" id="GO:0016757">
    <property type="term" value="F:glycosyltransferase activity"/>
    <property type="evidence" value="ECO:0007669"/>
    <property type="project" value="UniProtKB-KW"/>
</dbReference>
<accession>A0A955I2F5</accession>
<keyword evidence="1" id="KW-0472">Membrane</keyword>
<keyword evidence="1" id="KW-1133">Transmembrane helix</keyword>
<protein>
    <submittedName>
        <fullName evidence="2">Glycosyltransferase</fullName>
        <ecNumber evidence="2">2.4.-.-</ecNumber>
    </submittedName>
</protein>
<keyword evidence="2" id="KW-0328">Glycosyltransferase</keyword>
<organism evidence="2 3">
    <name type="scientific">Candidatus Dojkabacteria bacterium</name>
    <dbReference type="NCBI Taxonomy" id="2099670"/>
    <lineage>
        <taxon>Bacteria</taxon>
        <taxon>Candidatus Dojkabacteria</taxon>
    </lineage>
</organism>
<dbReference type="EMBL" id="JAGQLM010000158">
    <property type="protein sequence ID" value="MCA9375368.1"/>
    <property type="molecule type" value="Genomic_DNA"/>
</dbReference>
<dbReference type="Gene3D" id="3.40.50.2000">
    <property type="entry name" value="Glycogen Phosphorylase B"/>
    <property type="match status" value="1"/>
</dbReference>
<comment type="caution">
    <text evidence="2">The sequence shown here is derived from an EMBL/GenBank/DDBJ whole genome shotgun (WGS) entry which is preliminary data.</text>
</comment>
<reference evidence="2" key="1">
    <citation type="submission" date="2020-04" db="EMBL/GenBank/DDBJ databases">
        <authorList>
            <person name="Zhang T."/>
        </authorList>
    </citation>
    <scope>NUCLEOTIDE SEQUENCE</scope>
    <source>
        <strain evidence="2">HKST-UBA16</strain>
    </source>
</reference>
<feature type="transmembrane region" description="Helical" evidence="1">
    <location>
        <begin position="157"/>
        <end position="179"/>
    </location>
</feature>
<dbReference type="Proteomes" id="UP000748332">
    <property type="component" value="Unassembled WGS sequence"/>
</dbReference>
<dbReference type="Pfam" id="PF13692">
    <property type="entry name" value="Glyco_trans_1_4"/>
    <property type="match status" value="1"/>
</dbReference>